<evidence type="ECO:0000259" key="5">
    <source>
        <dbReference type="PROSITE" id="PS50893"/>
    </source>
</evidence>
<dbReference type="InterPro" id="IPR003439">
    <property type="entry name" value="ABC_transporter-like_ATP-bd"/>
</dbReference>
<evidence type="ECO:0000256" key="4">
    <source>
        <dbReference type="SAM" id="MobiDB-lite"/>
    </source>
</evidence>
<organism evidence="6 7">
    <name type="scientific">Fluctibacter halophilus</name>
    <dbReference type="NCBI Taxonomy" id="226011"/>
    <lineage>
        <taxon>Bacteria</taxon>
        <taxon>Pseudomonadati</taxon>
        <taxon>Pseudomonadota</taxon>
        <taxon>Gammaproteobacteria</taxon>
        <taxon>Alteromonadales</taxon>
        <taxon>Alteromonadaceae</taxon>
        <taxon>Fluctibacter</taxon>
    </lineage>
</organism>
<dbReference type="InterPro" id="IPR027417">
    <property type="entry name" value="P-loop_NTPase"/>
</dbReference>
<keyword evidence="2" id="KW-0547">Nucleotide-binding</keyword>
<feature type="region of interest" description="Disordered" evidence="4">
    <location>
        <begin position="247"/>
        <end position="319"/>
    </location>
</feature>
<dbReference type="EMBL" id="JAJEWP010000002">
    <property type="protein sequence ID" value="MCC2616789.1"/>
    <property type="molecule type" value="Genomic_DNA"/>
</dbReference>
<dbReference type="Pfam" id="PF00005">
    <property type="entry name" value="ABC_tran"/>
    <property type="match status" value="2"/>
</dbReference>
<evidence type="ECO:0000313" key="7">
    <source>
        <dbReference type="Proteomes" id="UP001520878"/>
    </source>
</evidence>
<evidence type="ECO:0000256" key="2">
    <source>
        <dbReference type="ARBA" id="ARBA00022741"/>
    </source>
</evidence>
<dbReference type="GO" id="GO:0005524">
    <property type="term" value="F:ATP binding"/>
    <property type="evidence" value="ECO:0007669"/>
    <property type="project" value="UniProtKB-KW"/>
</dbReference>
<name>A0ABS8G8K4_9ALTE</name>
<dbReference type="PANTHER" id="PTHR19211:SF6">
    <property type="entry name" value="BLL7188 PROTEIN"/>
    <property type="match status" value="1"/>
</dbReference>
<accession>A0ABS8G8K4</accession>
<proteinExistence type="predicted"/>
<keyword evidence="3 6" id="KW-0067">ATP-binding</keyword>
<keyword evidence="7" id="KW-1185">Reference proteome</keyword>
<sequence>MPVLQANNISYQFANGDMLFQQVSCTMAANRVGLVGRNGVGKSTLAALLSGEKQPSQGAVMRPPSLSVYRQQPRQLLSDKRSIGAFLGVENVLVALKQVERGDCAPHWFDVIGEQWDLPMQLTQQLTELGLPADLDFPCAQLSGGQLARLQLWQLFQREAHLLILDEPSNHLDTAGKQWLIASMQAFNGAILLVSHDRALLREMDEIWELSGLGLSQYGGNYDAYARHKQTELDAMARKLVSVEKQKRKLQVQAQRNREKAEQRAAQGKKRRNDGSQPKVLTDSMKDRATARASQRVKGERRRQTDLQRTRQALKAQTEQLKSQTLYLQNSAGRGHRVASVLEGVMCFGNAQPVTLHVHGDDKIHLIGNNGCGKSTLLKTLLGELRLKRGELQVSKPLYYLEQHFGTVRPTLSVLENLLQQCDGLNEIDARTVLAGIGFRGDSVYRLGEMLSGGEKMKLAMLIVGHQPQQPFLLLDEPDNHLDLDAKHVLARTLSAYRGGFIVISHDHDFANDAGVNRHYIMQ</sequence>
<dbReference type="Gene3D" id="3.40.50.300">
    <property type="entry name" value="P-loop containing nucleotide triphosphate hydrolases"/>
    <property type="match status" value="2"/>
</dbReference>
<dbReference type="PROSITE" id="PS50893">
    <property type="entry name" value="ABC_TRANSPORTER_2"/>
    <property type="match status" value="1"/>
</dbReference>
<protein>
    <submittedName>
        <fullName evidence="6">ATP-binding cassette domain-containing protein</fullName>
    </submittedName>
</protein>
<dbReference type="PANTHER" id="PTHR19211">
    <property type="entry name" value="ATP-BINDING TRANSPORT PROTEIN-RELATED"/>
    <property type="match status" value="1"/>
</dbReference>
<feature type="domain" description="ABC transporter" evidence="5">
    <location>
        <begin position="4"/>
        <end position="237"/>
    </location>
</feature>
<gene>
    <name evidence="6" type="ORF">LJ739_11095</name>
</gene>
<reference evidence="6 7" key="1">
    <citation type="submission" date="2021-10" db="EMBL/GenBank/DDBJ databases">
        <title>Draft genome of Aestuariibacter halophilus JC2043.</title>
        <authorList>
            <person name="Emsley S.A."/>
            <person name="Pfannmuller K.M."/>
            <person name="Ushijima B."/>
            <person name="Saw J.H."/>
            <person name="Videau P."/>
        </authorList>
    </citation>
    <scope>NUCLEOTIDE SEQUENCE [LARGE SCALE GENOMIC DNA]</scope>
    <source>
        <strain evidence="6 7">JC2043</strain>
    </source>
</reference>
<dbReference type="SUPFAM" id="SSF52540">
    <property type="entry name" value="P-loop containing nucleoside triphosphate hydrolases"/>
    <property type="match status" value="2"/>
</dbReference>
<dbReference type="Proteomes" id="UP001520878">
    <property type="component" value="Unassembled WGS sequence"/>
</dbReference>
<comment type="caution">
    <text evidence="6">The sequence shown here is derived from an EMBL/GenBank/DDBJ whole genome shotgun (WGS) entry which is preliminary data.</text>
</comment>
<evidence type="ECO:0000313" key="6">
    <source>
        <dbReference type="EMBL" id="MCC2616789.1"/>
    </source>
</evidence>
<dbReference type="InterPro" id="IPR003593">
    <property type="entry name" value="AAA+_ATPase"/>
</dbReference>
<dbReference type="SMART" id="SM00382">
    <property type="entry name" value="AAA"/>
    <property type="match status" value="2"/>
</dbReference>
<evidence type="ECO:0000256" key="1">
    <source>
        <dbReference type="ARBA" id="ARBA00022737"/>
    </source>
</evidence>
<dbReference type="InterPro" id="IPR050611">
    <property type="entry name" value="ABCF"/>
</dbReference>
<dbReference type="RefSeq" id="WP_229160457.1">
    <property type="nucleotide sequence ID" value="NZ_JAJEWP010000002.1"/>
</dbReference>
<dbReference type="CDD" id="cd03221">
    <property type="entry name" value="ABCF_EF-3"/>
    <property type="match status" value="1"/>
</dbReference>
<evidence type="ECO:0000256" key="3">
    <source>
        <dbReference type="ARBA" id="ARBA00022840"/>
    </source>
</evidence>
<keyword evidence="1" id="KW-0677">Repeat</keyword>